<keyword evidence="1" id="KW-0472">Membrane</keyword>
<evidence type="ECO:0000313" key="3">
    <source>
        <dbReference type="Proteomes" id="UP001058330"/>
    </source>
</evidence>
<keyword evidence="3" id="KW-1185">Reference proteome</keyword>
<dbReference type="Proteomes" id="UP001058330">
    <property type="component" value="Chromosome"/>
</dbReference>
<sequence>MAEVSARDALRYATEDEMVKLYAVVFGGWLLLFVAEFAFNRLTVGMMSFVGVVAFLAGALAMFAGLVGIAYKLLRETRTD</sequence>
<name>A0ABY5RBV8_HALLR</name>
<protein>
    <submittedName>
        <fullName evidence="2">TMEM43 family protein</fullName>
    </submittedName>
</protein>
<organism evidence="2 3">
    <name type="scientific">Haloferax larsenii</name>
    <dbReference type="NCBI Taxonomy" id="302484"/>
    <lineage>
        <taxon>Archaea</taxon>
        <taxon>Methanobacteriati</taxon>
        <taxon>Methanobacteriota</taxon>
        <taxon>Stenosarchaea group</taxon>
        <taxon>Halobacteria</taxon>
        <taxon>Halobacteriales</taxon>
        <taxon>Haloferacaceae</taxon>
        <taxon>Haloferax</taxon>
    </lineage>
</organism>
<feature type="transmembrane region" description="Helical" evidence="1">
    <location>
        <begin position="45"/>
        <end position="71"/>
    </location>
</feature>
<gene>
    <name evidence="2" type="ORF">KU306_11345</name>
</gene>
<reference evidence="2" key="1">
    <citation type="submission" date="2021-07" db="EMBL/GenBank/DDBJ databases">
        <title>Studies on halocins as antimicrobial molecules from haloarchaea.</title>
        <authorList>
            <person name="Kumar S."/>
            <person name="Khare S.K."/>
        </authorList>
    </citation>
    <scope>NUCLEOTIDE SEQUENCE</scope>
    <source>
        <strain evidence="2">NCIM 5678</strain>
    </source>
</reference>
<dbReference type="RefSeq" id="WP_007539818.1">
    <property type="nucleotide sequence ID" value="NZ_CP078063.1"/>
</dbReference>
<accession>A0ABY5RBV8</accession>
<keyword evidence="1" id="KW-1133">Transmembrane helix</keyword>
<evidence type="ECO:0000313" key="2">
    <source>
        <dbReference type="EMBL" id="UVE49510.1"/>
    </source>
</evidence>
<evidence type="ECO:0000256" key="1">
    <source>
        <dbReference type="SAM" id="Phobius"/>
    </source>
</evidence>
<dbReference type="GeneID" id="74529506"/>
<feature type="transmembrane region" description="Helical" evidence="1">
    <location>
        <begin position="21"/>
        <end position="39"/>
    </location>
</feature>
<dbReference type="EMBL" id="CP078063">
    <property type="protein sequence ID" value="UVE49510.1"/>
    <property type="molecule type" value="Genomic_DNA"/>
</dbReference>
<proteinExistence type="predicted"/>
<keyword evidence="1" id="KW-0812">Transmembrane</keyword>